<name>A0A6C0EKG0_9ZZZZ</name>
<accession>A0A6C0EKG0</accession>
<evidence type="ECO:0000313" key="1">
    <source>
        <dbReference type="EMBL" id="QHT28789.1"/>
    </source>
</evidence>
<proteinExistence type="predicted"/>
<dbReference type="AlphaFoldDB" id="A0A6C0EKG0"/>
<organism evidence="1">
    <name type="scientific">viral metagenome</name>
    <dbReference type="NCBI Taxonomy" id="1070528"/>
    <lineage>
        <taxon>unclassified sequences</taxon>
        <taxon>metagenomes</taxon>
        <taxon>organismal metagenomes</taxon>
    </lineage>
</organism>
<reference evidence="1" key="1">
    <citation type="journal article" date="2020" name="Nature">
        <title>Giant virus diversity and host interactions through global metagenomics.</title>
        <authorList>
            <person name="Schulz F."/>
            <person name="Roux S."/>
            <person name="Paez-Espino D."/>
            <person name="Jungbluth S."/>
            <person name="Walsh D.A."/>
            <person name="Denef V.J."/>
            <person name="McMahon K.D."/>
            <person name="Konstantinidis K.T."/>
            <person name="Eloe-Fadrosh E.A."/>
            <person name="Kyrpides N.C."/>
            <person name="Woyke T."/>
        </authorList>
    </citation>
    <scope>NUCLEOTIDE SEQUENCE</scope>
    <source>
        <strain evidence="1">GVMAG-M-3300001351-8</strain>
    </source>
</reference>
<protein>
    <submittedName>
        <fullName evidence="1">Uncharacterized protein</fullName>
    </submittedName>
</protein>
<sequence>MRKEDNTIDQKIRAPKISDKKYIKQGERTKHIINDLDNVDNLISNVKLLLRPSNTLNELVSNINIPCLRFSKIIKCCIAENDKIITTKLTYRGLYIDVLTSIPRNEIIKNSTFKFKFTVEKGQCGYKWSNKLNMSIQGKDSFNTMKEIINIVKLYNYTMNITIKLKDTTIINYNL</sequence>
<dbReference type="EMBL" id="MN738864">
    <property type="protein sequence ID" value="QHT28789.1"/>
    <property type="molecule type" value="Genomic_DNA"/>
</dbReference>